<protein>
    <recommendedName>
        <fullName evidence="1">STAS domain-containing protein</fullName>
    </recommendedName>
</protein>
<dbReference type="InterPro" id="IPR058548">
    <property type="entry name" value="MlaB-like_STAS"/>
</dbReference>
<dbReference type="PROSITE" id="PS50801">
    <property type="entry name" value="STAS"/>
    <property type="match status" value="1"/>
</dbReference>
<gene>
    <name evidence="2" type="ORF">RGQ30_03500</name>
</gene>
<evidence type="ECO:0000259" key="1">
    <source>
        <dbReference type="PROSITE" id="PS50801"/>
    </source>
</evidence>
<organism evidence="2 3">
    <name type="scientific">Limnobacter thiooxidans</name>
    <dbReference type="NCBI Taxonomy" id="131080"/>
    <lineage>
        <taxon>Bacteria</taxon>
        <taxon>Pseudomonadati</taxon>
        <taxon>Pseudomonadota</taxon>
        <taxon>Betaproteobacteria</taxon>
        <taxon>Burkholderiales</taxon>
        <taxon>Burkholderiaceae</taxon>
        <taxon>Limnobacter</taxon>
    </lineage>
</organism>
<dbReference type="InterPro" id="IPR002645">
    <property type="entry name" value="STAS_dom"/>
</dbReference>
<dbReference type="AlphaFoldDB" id="A0AA86J158"/>
<dbReference type="EMBL" id="AP028947">
    <property type="protein sequence ID" value="BET24849.1"/>
    <property type="molecule type" value="Genomic_DNA"/>
</dbReference>
<dbReference type="Pfam" id="PF13466">
    <property type="entry name" value="STAS_2"/>
    <property type="match status" value="1"/>
</dbReference>
<dbReference type="Gene3D" id="3.30.750.24">
    <property type="entry name" value="STAS domain"/>
    <property type="match status" value="1"/>
</dbReference>
<dbReference type="KEGG" id="lto:RGQ30_03500"/>
<keyword evidence="3" id="KW-1185">Reference proteome</keyword>
<dbReference type="SUPFAM" id="SSF52091">
    <property type="entry name" value="SpoIIaa-like"/>
    <property type="match status" value="1"/>
</dbReference>
<dbReference type="RefSeq" id="WP_130558619.1">
    <property type="nucleotide sequence ID" value="NZ_AP028947.1"/>
</dbReference>
<evidence type="ECO:0000313" key="3">
    <source>
        <dbReference type="Proteomes" id="UP001329151"/>
    </source>
</evidence>
<feature type="domain" description="STAS" evidence="1">
    <location>
        <begin position="30"/>
        <end position="83"/>
    </location>
</feature>
<dbReference type="Proteomes" id="UP001329151">
    <property type="component" value="Chromosome"/>
</dbReference>
<proteinExistence type="predicted"/>
<evidence type="ECO:0000313" key="2">
    <source>
        <dbReference type="EMBL" id="BET24849.1"/>
    </source>
</evidence>
<reference evidence="2 3" key="1">
    <citation type="submission" date="2023-10" db="EMBL/GenBank/DDBJ databases">
        <title>Complete Genome Sequence of Limnobacter thiooxidans CS-K2T, Isolated from freshwater lake sediments in Bavaria, Germany.</title>
        <authorList>
            <person name="Naruki M."/>
            <person name="Watanabe A."/>
            <person name="Warashina T."/>
            <person name="Morita T."/>
            <person name="Arakawa K."/>
        </authorList>
    </citation>
    <scope>NUCLEOTIDE SEQUENCE [LARGE SCALE GENOMIC DNA]</scope>
    <source>
        <strain evidence="2 3">CS-K2</strain>
    </source>
</reference>
<name>A0AA86J158_9BURK</name>
<dbReference type="InterPro" id="IPR036513">
    <property type="entry name" value="STAS_dom_sf"/>
</dbReference>
<accession>A0AA86J158</accession>
<sequence>MQLTVDHITVRNGDQVIAEVTKAFSKGDHVIDFSRVTHVDSTVLAVILAARRVLKSDKSLELQHRPAQLDSLIAAYGVQSLFS</sequence>